<protein>
    <submittedName>
        <fullName evidence="3">DUF4878 domain-containing protein</fullName>
    </submittedName>
</protein>
<feature type="compositionally biased region" description="Low complexity" evidence="1">
    <location>
        <begin position="131"/>
        <end position="150"/>
    </location>
</feature>
<evidence type="ECO:0000256" key="2">
    <source>
        <dbReference type="SAM" id="SignalP"/>
    </source>
</evidence>
<accession>A0A552V7Z3</accession>
<sequence length="150" mass="15965">MKKIFSIIAFMSMAMLVSCNDAQSKAESTAKSFLEANANADFAEAKKYCDANAAMMIGMLEGMIDAAKKEEIKSKDIKINIISTEVKDNTAVVKYKVVSKGSPETSEKQLDLIKEGEDWKVTLGNKTPNGSTAPTAPAPSAEAPATAPAQ</sequence>
<comment type="caution">
    <text evidence="3">The sequence shown here is derived from an EMBL/GenBank/DDBJ whole genome shotgun (WGS) entry which is preliminary data.</text>
</comment>
<dbReference type="AlphaFoldDB" id="A0A552V7Z3"/>
<evidence type="ECO:0000313" key="3">
    <source>
        <dbReference type="EMBL" id="TRW26568.1"/>
    </source>
</evidence>
<name>A0A552V7Z3_9FLAO</name>
<keyword evidence="2" id="KW-0732">Signal</keyword>
<dbReference type="EMBL" id="VJVZ01000002">
    <property type="protein sequence ID" value="TRW26568.1"/>
    <property type="molecule type" value="Genomic_DNA"/>
</dbReference>
<dbReference type="PROSITE" id="PS51257">
    <property type="entry name" value="PROKAR_LIPOPROTEIN"/>
    <property type="match status" value="1"/>
</dbReference>
<feature type="region of interest" description="Disordered" evidence="1">
    <location>
        <begin position="116"/>
        <end position="150"/>
    </location>
</feature>
<evidence type="ECO:0000256" key="1">
    <source>
        <dbReference type="SAM" id="MobiDB-lite"/>
    </source>
</evidence>
<feature type="chain" id="PRO_5022026102" evidence="2">
    <location>
        <begin position="22"/>
        <end position="150"/>
    </location>
</feature>
<dbReference type="Proteomes" id="UP000320643">
    <property type="component" value="Unassembled WGS sequence"/>
</dbReference>
<proteinExistence type="predicted"/>
<dbReference type="Gene3D" id="3.10.450.50">
    <property type="match status" value="1"/>
</dbReference>
<keyword evidence="4" id="KW-1185">Reference proteome</keyword>
<organism evidence="3 4">
    <name type="scientific">Flavobacterium zepuense</name>
    <dbReference type="NCBI Taxonomy" id="2593302"/>
    <lineage>
        <taxon>Bacteria</taxon>
        <taxon>Pseudomonadati</taxon>
        <taxon>Bacteroidota</taxon>
        <taxon>Flavobacteriia</taxon>
        <taxon>Flavobacteriales</taxon>
        <taxon>Flavobacteriaceae</taxon>
        <taxon>Flavobacterium</taxon>
    </lineage>
</organism>
<feature type="signal peptide" evidence="2">
    <location>
        <begin position="1"/>
        <end position="21"/>
    </location>
</feature>
<dbReference type="OrthoDB" id="598024at2"/>
<gene>
    <name evidence="3" type="ORF">FMM05_04100</name>
</gene>
<evidence type="ECO:0000313" key="4">
    <source>
        <dbReference type="Proteomes" id="UP000320643"/>
    </source>
</evidence>
<dbReference type="RefSeq" id="WP_143372068.1">
    <property type="nucleotide sequence ID" value="NZ_VJVZ01000002.1"/>
</dbReference>
<reference evidence="3 4" key="1">
    <citation type="submission" date="2019-07" db="EMBL/GenBank/DDBJ databases">
        <title>Flavobacterium sp. nov., isolated from glacier ice.</title>
        <authorList>
            <person name="Liu Q."/>
            <person name="Xin Y.-H."/>
        </authorList>
    </citation>
    <scope>NUCLEOTIDE SEQUENCE [LARGE SCALE GENOMIC DNA]</scope>
    <source>
        <strain evidence="3 4">ZT4R6</strain>
    </source>
</reference>